<evidence type="ECO:0000256" key="6">
    <source>
        <dbReference type="ARBA" id="ARBA00022801"/>
    </source>
</evidence>
<evidence type="ECO:0000259" key="10">
    <source>
        <dbReference type="Pfam" id="PF01432"/>
    </source>
</evidence>
<comment type="similarity">
    <text evidence="2 9">Belongs to the peptidase M3 family.</text>
</comment>
<dbReference type="InterPro" id="IPR024080">
    <property type="entry name" value="Neurolysin/TOP_N"/>
</dbReference>
<comment type="caution">
    <text evidence="11">The sequence shown here is derived from an EMBL/GenBank/DDBJ whole genome shotgun (WGS) entry which is preliminary data.</text>
</comment>
<dbReference type="GO" id="GO:0004222">
    <property type="term" value="F:metalloendopeptidase activity"/>
    <property type="evidence" value="ECO:0007669"/>
    <property type="project" value="InterPro"/>
</dbReference>
<dbReference type="PANTHER" id="PTHR11804:SF84">
    <property type="entry name" value="SACCHAROLYSIN"/>
    <property type="match status" value="1"/>
</dbReference>
<proteinExistence type="inferred from homology"/>
<keyword evidence="6 9" id="KW-0378">Hydrolase</keyword>
<evidence type="ECO:0000313" key="11">
    <source>
        <dbReference type="EMBL" id="KAG8182942.1"/>
    </source>
</evidence>
<sequence length="663" mass="76817">MPVKGMSENWSCKIAPAELLSKTTELTQKFREVYDTVAAVPDNEVSYKTILKTLIDAENKYTSKRFPLATMKHFVTDSALRDASTEADKILQAFDVELSMRRDVFQKLTVLEKKNEDLQPEEERLLKRYIVYGKRNGLHLPEEFQGEIKSLKTKIKDLCIQFCKNVNDESTILEFSEEELFGMPADFFGGLKKLDSGKYQVTLKYPDYIPIMKKCRKPETRKSLYIAFQSRCSKENYPLLQEIVQMRHKLANMLGYPNHASYATELLMSKSAETVGTFLSELLEKLRPLWAKEKEYLLELKEKECKELGIPFDGKMNPYDLAFYTSLVESTKYAVDHQKLKEYFPMPVVTEGLLNIYQGLLGLKFNEIKEVELWHEDVKMYSVEDLSTGELLGYFFLDLHPREGKYGHACVSELKPGCLLPDGTRQEAVAAMLANFTKPQKDKPSLLDHDEVVTYFHEFGHLMHYICSQVDIAHFCGFAVERDFVEAPSQMLENWCWETDPLKKMSMHYENDHEIPEMLLNALTKSRMANTAYQNLVQINYALFDFRIHSSPECDIKKAFSDTYKEVLDLETLEQTNTPCSFMHICDEYDAQYYSYLWSEVYSMDMFYTRFKDGKVLDPQVGMDYRKKILKPGGSKDAMDLLVDFLGRQPTQEAFLCSKGLKI</sequence>
<evidence type="ECO:0000256" key="4">
    <source>
        <dbReference type="ARBA" id="ARBA00022670"/>
    </source>
</evidence>
<dbReference type="CDD" id="cd06455">
    <property type="entry name" value="M3A_TOP"/>
    <property type="match status" value="1"/>
</dbReference>
<dbReference type="FunFam" id="3.40.390.10:FF:000006">
    <property type="entry name" value="Thimet oligopeptidase 1"/>
    <property type="match status" value="1"/>
</dbReference>
<keyword evidence="8 9" id="KW-0482">Metalloprotease</keyword>
<dbReference type="Pfam" id="PF01432">
    <property type="entry name" value="Peptidase_M3"/>
    <property type="match status" value="1"/>
</dbReference>
<reference evidence="11 12" key="1">
    <citation type="journal article" date="2022" name="Nat. Ecol. Evol.">
        <title>A masculinizing supergene underlies an exaggerated male reproductive morph in a spider.</title>
        <authorList>
            <person name="Hendrickx F."/>
            <person name="De Corte Z."/>
            <person name="Sonet G."/>
            <person name="Van Belleghem S.M."/>
            <person name="Kostlbacher S."/>
            <person name="Vangestel C."/>
        </authorList>
    </citation>
    <scope>NUCLEOTIDE SEQUENCE [LARGE SCALE GENOMIC DNA]</scope>
    <source>
        <strain evidence="11">W744_W776</strain>
    </source>
</reference>
<dbReference type="InterPro" id="IPR001567">
    <property type="entry name" value="Pept_M3A_M3B_dom"/>
</dbReference>
<feature type="domain" description="Peptidase M3A/M3B catalytic" evidence="10">
    <location>
        <begin position="211"/>
        <end position="659"/>
    </location>
</feature>
<keyword evidence="4 9" id="KW-0645">Protease</keyword>
<dbReference type="Gene3D" id="1.20.1050.40">
    <property type="entry name" value="Endopeptidase. Chain P, domain 1"/>
    <property type="match status" value="1"/>
</dbReference>
<dbReference type="InterPro" id="IPR045090">
    <property type="entry name" value="Pept_M3A_M3B"/>
</dbReference>
<evidence type="ECO:0000256" key="8">
    <source>
        <dbReference type="ARBA" id="ARBA00023049"/>
    </source>
</evidence>
<dbReference type="GO" id="GO:0046872">
    <property type="term" value="F:metal ion binding"/>
    <property type="evidence" value="ECO:0007669"/>
    <property type="project" value="UniProtKB-UniRule"/>
</dbReference>
<dbReference type="Proteomes" id="UP000827092">
    <property type="component" value="Unassembled WGS sequence"/>
</dbReference>
<dbReference type="AlphaFoldDB" id="A0AAV6UFH9"/>
<dbReference type="Gene3D" id="3.40.390.10">
    <property type="entry name" value="Collagenase (Catalytic Domain)"/>
    <property type="match status" value="1"/>
</dbReference>
<dbReference type="EMBL" id="JAFNEN010000440">
    <property type="protein sequence ID" value="KAG8182942.1"/>
    <property type="molecule type" value="Genomic_DNA"/>
</dbReference>
<evidence type="ECO:0000313" key="12">
    <source>
        <dbReference type="Proteomes" id="UP000827092"/>
    </source>
</evidence>
<name>A0AAV6UFH9_9ARAC</name>
<dbReference type="PANTHER" id="PTHR11804">
    <property type="entry name" value="PROTEASE M3 THIMET OLIGOPEPTIDASE-RELATED"/>
    <property type="match status" value="1"/>
</dbReference>
<gene>
    <name evidence="11" type="ORF">JTE90_010571</name>
</gene>
<dbReference type="InterPro" id="IPR024079">
    <property type="entry name" value="MetalloPept_cat_dom_sf"/>
</dbReference>
<keyword evidence="5 9" id="KW-0479">Metal-binding</keyword>
<evidence type="ECO:0000256" key="7">
    <source>
        <dbReference type="ARBA" id="ARBA00022833"/>
    </source>
</evidence>
<evidence type="ECO:0000256" key="2">
    <source>
        <dbReference type="ARBA" id="ARBA00006040"/>
    </source>
</evidence>
<evidence type="ECO:0000256" key="9">
    <source>
        <dbReference type="RuleBase" id="RU003435"/>
    </source>
</evidence>
<dbReference type="GO" id="GO:0005758">
    <property type="term" value="C:mitochondrial intermembrane space"/>
    <property type="evidence" value="ECO:0007669"/>
    <property type="project" value="TreeGrafter"/>
</dbReference>
<evidence type="ECO:0000256" key="3">
    <source>
        <dbReference type="ARBA" id="ARBA00022490"/>
    </source>
</evidence>
<comment type="subcellular location">
    <subcellularLocation>
        <location evidence="1">Cytoplasm</location>
    </subcellularLocation>
</comment>
<evidence type="ECO:0000256" key="5">
    <source>
        <dbReference type="ARBA" id="ARBA00022723"/>
    </source>
</evidence>
<keyword evidence="3" id="KW-0963">Cytoplasm</keyword>
<dbReference type="FunFam" id="1.20.1050.40:FF:000001">
    <property type="entry name" value="Thimet oligopeptidase 1"/>
    <property type="match status" value="1"/>
</dbReference>
<protein>
    <recommendedName>
        <fullName evidence="10">Peptidase M3A/M3B catalytic domain-containing protein</fullName>
    </recommendedName>
</protein>
<dbReference type="GO" id="GO:0006508">
    <property type="term" value="P:proteolysis"/>
    <property type="evidence" value="ECO:0007669"/>
    <property type="project" value="UniProtKB-KW"/>
</dbReference>
<comment type="cofactor">
    <cofactor evidence="9">
        <name>Zn(2+)</name>
        <dbReference type="ChEBI" id="CHEBI:29105"/>
    </cofactor>
    <text evidence="9">Binds 1 zinc ion.</text>
</comment>
<dbReference type="Gene3D" id="1.10.1370.10">
    <property type="entry name" value="Neurolysin, domain 3"/>
    <property type="match status" value="1"/>
</dbReference>
<accession>A0AAV6UFH9</accession>
<keyword evidence="12" id="KW-1185">Reference proteome</keyword>
<organism evidence="11 12">
    <name type="scientific">Oedothorax gibbosus</name>
    <dbReference type="NCBI Taxonomy" id="931172"/>
    <lineage>
        <taxon>Eukaryota</taxon>
        <taxon>Metazoa</taxon>
        <taxon>Ecdysozoa</taxon>
        <taxon>Arthropoda</taxon>
        <taxon>Chelicerata</taxon>
        <taxon>Arachnida</taxon>
        <taxon>Araneae</taxon>
        <taxon>Araneomorphae</taxon>
        <taxon>Entelegynae</taxon>
        <taxon>Araneoidea</taxon>
        <taxon>Linyphiidae</taxon>
        <taxon>Erigoninae</taxon>
        <taxon>Oedothorax</taxon>
    </lineage>
</organism>
<keyword evidence="7 9" id="KW-0862">Zinc</keyword>
<dbReference type="GO" id="GO:0006518">
    <property type="term" value="P:peptide metabolic process"/>
    <property type="evidence" value="ECO:0007669"/>
    <property type="project" value="TreeGrafter"/>
</dbReference>
<dbReference type="SUPFAM" id="SSF55486">
    <property type="entry name" value="Metalloproteases ('zincins'), catalytic domain"/>
    <property type="match status" value="1"/>
</dbReference>
<dbReference type="InterPro" id="IPR024077">
    <property type="entry name" value="Neurolysin/TOP_dom2"/>
</dbReference>
<evidence type="ECO:0000256" key="1">
    <source>
        <dbReference type="ARBA" id="ARBA00004496"/>
    </source>
</evidence>